<proteinExistence type="inferred from homology"/>
<protein>
    <recommendedName>
        <fullName evidence="8">7-carboxy-7-deazaguanine synthase</fullName>
        <shortName evidence="8">CDG synthase</shortName>
        <ecNumber evidence="8">4.3.99.3</ecNumber>
    </recommendedName>
    <alternativeName>
        <fullName evidence="8">Queuosine biosynthesis protein QueE</fullName>
    </alternativeName>
</protein>
<dbReference type="UniPathway" id="UPA00391"/>
<keyword evidence="7 8" id="KW-0456">Lyase</keyword>
<dbReference type="InterPro" id="IPR013785">
    <property type="entry name" value="Aldolase_TIM"/>
</dbReference>
<dbReference type="PANTHER" id="PTHR42836:SF1">
    <property type="entry name" value="7-CARBOXY-7-DEAZAGUANINE SYNTHASE"/>
    <property type="match status" value="1"/>
</dbReference>
<evidence type="ECO:0000256" key="8">
    <source>
        <dbReference type="HAMAP-Rule" id="MF_00917"/>
    </source>
</evidence>
<dbReference type="SUPFAM" id="SSF102114">
    <property type="entry name" value="Radical SAM enzymes"/>
    <property type="match status" value="1"/>
</dbReference>
<dbReference type="AlphaFoldDB" id="A0A229RUW3"/>
<keyword evidence="4 8" id="KW-0460">Magnesium</keyword>
<comment type="caution">
    <text evidence="8">Lacks conserved residue(s) required for the propagation of feature annotation.</text>
</comment>
<keyword evidence="5 8" id="KW-0408">Iron</keyword>
<sequence>MTTPRTLPLAPAHPGDRARLIVAECFGIQTPTFQGEGPSCGQPALFIRLSRCNLTCARCDTKYTWDWTTYDPRAESTRRSGADLADWATTSPVDLVVITGGEPLIQQRGLIPVVHRLLESGKRIEVETNGTLPPDPALLVEGVTFNVSPKLASFGVDERRSIIPHALDAFAASGRAVFKFVASTRPDLDRIADLADTHHLAPIWVMPEGASDTEIAARTRDLAGAVAARRWNFTTRLHIHAFDGARGR</sequence>
<feature type="binding site" evidence="8">
    <location>
        <begin position="148"/>
        <end position="150"/>
    </location>
    <ligand>
        <name>S-adenosyl-L-methionine</name>
        <dbReference type="ChEBI" id="CHEBI:59789"/>
    </ligand>
</feature>
<comment type="cofactor">
    <cofactor evidence="8">
        <name>[4Fe-4S] cluster</name>
        <dbReference type="ChEBI" id="CHEBI:49883"/>
    </cofactor>
    <text evidence="8">Binds 1 [4Fe-4S] cluster. The cluster is coordinated with 3 cysteines and an exchangeable S-adenosyl-L-methionine.</text>
</comment>
<dbReference type="Gene3D" id="3.20.20.70">
    <property type="entry name" value="Aldolase class I"/>
    <property type="match status" value="1"/>
</dbReference>
<keyword evidence="2 8" id="KW-0949">S-adenosyl-L-methionine</keyword>
<dbReference type="SFLD" id="SFLDS00029">
    <property type="entry name" value="Radical_SAM"/>
    <property type="match status" value="1"/>
</dbReference>
<keyword evidence="6 8" id="KW-0411">Iron-sulfur</keyword>
<dbReference type="Pfam" id="PF04055">
    <property type="entry name" value="Radical_SAM"/>
    <property type="match status" value="1"/>
</dbReference>
<dbReference type="GO" id="GO:0016840">
    <property type="term" value="F:carbon-nitrogen lyase activity"/>
    <property type="evidence" value="ECO:0007669"/>
    <property type="project" value="UniProtKB-UniRule"/>
</dbReference>
<keyword evidence="3 8" id="KW-0479">Metal-binding</keyword>
<comment type="similarity">
    <text evidence="8">Belongs to the radical SAM superfamily. 7-carboxy-7-deazaguanine synthase family.</text>
</comment>
<evidence type="ECO:0000313" key="11">
    <source>
        <dbReference type="Proteomes" id="UP000215223"/>
    </source>
</evidence>
<feature type="binding site" evidence="8">
    <location>
        <position position="99"/>
    </location>
    <ligand>
        <name>substrate</name>
    </ligand>
</feature>
<dbReference type="GO" id="GO:0051539">
    <property type="term" value="F:4 iron, 4 sulfur cluster binding"/>
    <property type="evidence" value="ECO:0007669"/>
    <property type="project" value="UniProtKB-UniRule"/>
</dbReference>
<evidence type="ECO:0000256" key="7">
    <source>
        <dbReference type="ARBA" id="ARBA00023239"/>
    </source>
</evidence>
<gene>
    <name evidence="8" type="primary">queE</name>
    <name evidence="10" type="ORF">CFP71_28025</name>
</gene>
<evidence type="ECO:0000256" key="2">
    <source>
        <dbReference type="ARBA" id="ARBA00022691"/>
    </source>
</evidence>
<keyword evidence="1 8" id="KW-0004">4Fe-4S</keyword>
<dbReference type="InterPro" id="IPR024924">
    <property type="entry name" value="7-CO-7-deazaguanine_synth-like"/>
</dbReference>
<keyword evidence="11" id="KW-1185">Reference proteome</keyword>
<evidence type="ECO:0000256" key="4">
    <source>
        <dbReference type="ARBA" id="ARBA00022842"/>
    </source>
</evidence>
<evidence type="ECO:0000259" key="9">
    <source>
        <dbReference type="PROSITE" id="PS51918"/>
    </source>
</evidence>
<organism evidence="10 11">
    <name type="scientific">Amycolatopsis thailandensis</name>
    <dbReference type="NCBI Taxonomy" id="589330"/>
    <lineage>
        <taxon>Bacteria</taxon>
        <taxon>Bacillati</taxon>
        <taxon>Actinomycetota</taxon>
        <taxon>Actinomycetes</taxon>
        <taxon>Pseudonocardiales</taxon>
        <taxon>Pseudonocardiaceae</taxon>
        <taxon>Amycolatopsis</taxon>
    </lineage>
</organism>
<feature type="binding site" evidence="8">
    <location>
        <position position="101"/>
    </location>
    <ligand>
        <name>S-adenosyl-L-methionine</name>
        <dbReference type="ChEBI" id="CHEBI:59789"/>
    </ligand>
</feature>
<feature type="binding site" evidence="8">
    <location>
        <position position="48"/>
    </location>
    <ligand>
        <name>substrate</name>
    </ligand>
</feature>
<evidence type="ECO:0000256" key="5">
    <source>
        <dbReference type="ARBA" id="ARBA00023004"/>
    </source>
</evidence>
<name>A0A229RUW3_9PSEU</name>
<dbReference type="PROSITE" id="PS51918">
    <property type="entry name" value="RADICAL_SAM"/>
    <property type="match status" value="1"/>
</dbReference>
<dbReference type="GO" id="GO:0000287">
    <property type="term" value="F:magnesium ion binding"/>
    <property type="evidence" value="ECO:0007669"/>
    <property type="project" value="UniProtKB-UniRule"/>
</dbReference>
<dbReference type="EC" id="4.3.99.3" evidence="8"/>
<feature type="binding site" evidence="8">
    <location>
        <position position="56"/>
    </location>
    <ligand>
        <name>[4Fe-4S] cluster</name>
        <dbReference type="ChEBI" id="CHEBI:49883"/>
        <note>4Fe-4S-S-AdoMet</note>
    </ligand>
</feature>
<reference evidence="10 11" key="1">
    <citation type="submission" date="2017-07" db="EMBL/GenBank/DDBJ databases">
        <title>Amycolatopsis thailandensis Genome sequencing and assembly.</title>
        <authorList>
            <person name="Kaur N."/>
            <person name="Mayilraj S."/>
        </authorList>
    </citation>
    <scope>NUCLEOTIDE SEQUENCE [LARGE SCALE GENOMIC DNA]</scope>
    <source>
        <strain evidence="10 11">JCM 16380</strain>
    </source>
</reference>
<evidence type="ECO:0000313" key="10">
    <source>
        <dbReference type="EMBL" id="OXM50281.1"/>
    </source>
</evidence>
<keyword evidence="8" id="KW-0671">Queuosine biosynthesis</keyword>
<dbReference type="PANTHER" id="PTHR42836">
    <property type="entry name" value="7-CARBOXY-7-DEAZAGUANINE SYNTHASE"/>
    <property type="match status" value="1"/>
</dbReference>
<accession>A0A229RUW3</accession>
<comment type="cofactor">
    <cofactor evidence="8">
        <name>S-adenosyl-L-methionine</name>
        <dbReference type="ChEBI" id="CHEBI:59789"/>
    </cofactor>
    <text evidence="8">Binds 1 S-adenosyl-L-methionine per subunit.</text>
</comment>
<comment type="caution">
    <text evidence="10">The sequence shown here is derived from an EMBL/GenBank/DDBJ whole genome shotgun (WGS) entry which is preliminary data.</text>
</comment>
<feature type="binding site" evidence="8">
    <location>
        <begin position="33"/>
        <end position="35"/>
    </location>
    <ligand>
        <name>substrate</name>
    </ligand>
</feature>
<evidence type="ECO:0000256" key="3">
    <source>
        <dbReference type="ARBA" id="ARBA00022723"/>
    </source>
</evidence>
<feature type="domain" description="Radical SAM core" evidence="9">
    <location>
        <begin position="39"/>
        <end position="246"/>
    </location>
</feature>
<evidence type="ECO:0000256" key="1">
    <source>
        <dbReference type="ARBA" id="ARBA00022485"/>
    </source>
</evidence>
<dbReference type="HAMAP" id="MF_00917">
    <property type="entry name" value="QueE"/>
    <property type="match status" value="1"/>
</dbReference>
<comment type="pathway">
    <text evidence="8">Purine metabolism; 7-cyano-7-deazaguanine biosynthesis.</text>
</comment>
<dbReference type="EMBL" id="NMQT01000102">
    <property type="protein sequence ID" value="OXM50281.1"/>
    <property type="molecule type" value="Genomic_DNA"/>
</dbReference>
<evidence type="ECO:0000256" key="6">
    <source>
        <dbReference type="ARBA" id="ARBA00023014"/>
    </source>
</evidence>
<dbReference type="InterPro" id="IPR058240">
    <property type="entry name" value="rSAM_sf"/>
</dbReference>
<dbReference type="GO" id="GO:0008616">
    <property type="term" value="P:tRNA queuosine(34) biosynthetic process"/>
    <property type="evidence" value="ECO:0007669"/>
    <property type="project" value="UniProtKB-UniRule"/>
</dbReference>
<dbReference type="PIRSF" id="PIRSF000370">
    <property type="entry name" value="QueE"/>
    <property type="match status" value="1"/>
</dbReference>
<comment type="cofactor">
    <cofactor evidence="8">
        <name>Mg(2+)</name>
        <dbReference type="ChEBI" id="CHEBI:18420"/>
    </cofactor>
</comment>
<comment type="catalytic activity">
    <reaction evidence="8">
        <text>6-carboxy-5,6,7,8-tetrahydropterin + H(+) = 7-carboxy-7-carbaguanine + NH4(+)</text>
        <dbReference type="Rhea" id="RHEA:27974"/>
        <dbReference type="ChEBI" id="CHEBI:15378"/>
        <dbReference type="ChEBI" id="CHEBI:28938"/>
        <dbReference type="ChEBI" id="CHEBI:61032"/>
        <dbReference type="ChEBI" id="CHEBI:61036"/>
        <dbReference type="EC" id="4.3.99.3"/>
    </reaction>
</comment>
<dbReference type="GO" id="GO:1904047">
    <property type="term" value="F:S-adenosyl-L-methionine binding"/>
    <property type="evidence" value="ECO:0007669"/>
    <property type="project" value="UniProtKB-UniRule"/>
</dbReference>
<feature type="binding site" evidence="8">
    <location>
        <position position="59"/>
    </location>
    <ligand>
        <name>[4Fe-4S] cluster</name>
        <dbReference type="ChEBI" id="CHEBI:49883"/>
        <note>4Fe-4S-S-AdoMet</note>
    </ligand>
</feature>
<dbReference type="OrthoDB" id="9782387at2"/>
<dbReference type="Proteomes" id="UP000215223">
    <property type="component" value="Unassembled WGS sequence"/>
</dbReference>
<feature type="binding site" evidence="8">
    <location>
        <position position="52"/>
    </location>
    <ligand>
        <name>[4Fe-4S] cluster</name>
        <dbReference type="ChEBI" id="CHEBI:49883"/>
        <note>4Fe-4S-S-AdoMet</note>
    </ligand>
</feature>
<dbReference type="RefSeq" id="WP_093936942.1">
    <property type="nucleotide sequence ID" value="NZ_NMQT01000102.1"/>
</dbReference>
<comment type="function">
    <text evidence="8">Catalyzes the complex heterocyclic radical-mediated conversion of 6-carboxy-5,6,7,8-tetrahydropterin (CPH4) to 7-carboxy-7-deazaguanine (CDG), a step common to the biosynthetic pathways of all 7-deazapurine-containing compounds.</text>
</comment>
<comment type="subunit">
    <text evidence="8">Homodimer.</text>
</comment>
<dbReference type="InterPro" id="IPR007197">
    <property type="entry name" value="rSAM"/>
</dbReference>
<feature type="binding site" evidence="8">
    <location>
        <position position="61"/>
    </location>
    <ligand>
        <name>Mg(2+)</name>
        <dbReference type="ChEBI" id="CHEBI:18420"/>
    </ligand>
</feature>